<feature type="non-terminal residue" evidence="3">
    <location>
        <position position="1138"/>
    </location>
</feature>
<reference evidence="3" key="2">
    <citation type="submission" date="2014-07" db="EMBL/GenBank/DDBJ databases">
        <authorList>
            <person name="Hull J."/>
        </authorList>
    </citation>
    <scope>NUCLEOTIDE SEQUENCE</scope>
</reference>
<accession>A0A0A9ZEB5</accession>
<dbReference type="PANTHER" id="PTHR45615:SF80">
    <property type="entry name" value="GRIP DOMAIN-CONTAINING PROTEIN"/>
    <property type="match status" value="1"/>
</dbReference>
<evidence type="ECO:0000256" key="1">
    <source>
        <dbReference type="SAM" id="Coils"/>
    </source>
</evidence>
<feature type="compositionally biased region" description="Basic and acidic residues" evidence="2">
    <location>
        <begin position="676"/>
        <end position="687"/>
    </location>
</feature>
<reference evidence="3" key="1">
    <citation type="journal article" date="2014" name="PLoS ONE">
        <title>Transcriptome-Based Identification of ABC Transporters in the Western Tarnished Plant Bug Lygus hesperus.</title>
        <authorList>
            <person name="Hull J.J."/>
            <person name="Chaney K."/>
            <person name="Geib S.M."/>
            <person name="Fabrick J.A."/>
            <person name="Brent C.S."/>
            <person name="Walsh D."/>
            <person name="Lavine L.C."/>
        </authorList>
    </citation>
    <scope>NUCLEOTIDE SEQUENCE</scope>
</reference>
<evidence type="ECO:0000256" key="2">
    <source>
        <dbReference type="SAM" id="MobiDB-lite"/>
    </source>
</evidence>
<feature type="coiled-coil region" evidence="1">
    <location>
        <begin position="10"/>
        <end position="58"/>
    </location>
</feature>
<feature type="region of interest" description="Disordered" evidence="2">
    <location>
        <begin position="545"/>
        <end position="573"/>
    </location>
</feature>
<gene>
    <name evidence="3" type="primary">MYH2</name>
    <name evidence="3" type="ORF">CM83_55930</name>
</gene>
<sequence length="1138" mass="128847">MLIFSSSAEIDQLKRSLKTVEVEMAKGLAEKTELENDLRDAELKLSTYDERVALLETEIAARNETLLEKISSLRDLEAREVCQNEHRSRMTELEQAVNSLSTALDEAKKGWDESIKMSNAEINQLKASLKAAEEQLVNGEAEKEILENISKGVTSQLSVAMKAISDLERELSDKEQALAVNNEYSSKLEARVTDYDECLTHNKELQNSYNDLAMSLHSTRENWIALIESSKVEINRLTVLCRSLSYQLSVESLKNKTLSRLSEDFSTKMAFAEETIHEKERHLIVLNAEILEKENEVLQLNEKYVCLSNNFQTLMMNCKESFGKHDQLLNCIEMERAAASLEMDNLSNKLEEALGNVEVLKQKLVVKEDHLNSFNEKLVELDNLEGDVSDLRARLMVSQDSRKKLILEAKRRIDEMNTSKKREEMRVMLEIAERRKVSTKLEAAMLEMEELREGLQMNDDLIRDMKNSLSELKYSLDDDEETLNQTNNFADKDTRDARNDLMQLILHIKLKFAKLCEAERSLSCELNEEKATNVRLSYELHNALSSQRRPSPLNATEDFHDNSLSSGSSDPLVKSASLQNHSVASRCSLGNGADEDEYEVTTYNATVHLEKSVLMSDLTSMERTMLGDHFDPLSMTMNPELALTPRKIDGDNDSSDESEFCTPVATKSWDGANSDSPRRIKTDQKTPVDKSNISVNVTKNIAHMAAIEENAELQEKIKNYEKDLLTLQAKAEESTSLHNQLTQRLVTIQNLVDDVLKVFYNRVPELPMEENIINISKDIANLTKAIIESTGSTQNCLIDSVNMLVSDGSPAPSQFIDSIAVTNSKVGAIAKDCYALKKEMLQLTQLLVSELSSNSASISSSVEENLSSLRLQIDRQNTDIKELRDANDTLKSTLLTSSLEKESIRDKLSDEVARNHSLKCSFEEKEKELETKYNKLREEYADNTFQRNNILSIILELLRQWNGDEEVVSEDVIQELKFAFGEAVHAKNMIRAQGNKRDHFNFLEGIKEIVSKNELLEDSLTNMKYQISKECKSLSTGVKMIQNENKNLLLDIKACKNEIEENLHRALGTINILEEEAFQNSSSKENVGILEERLKELQDCISNYETTIHESSSKHSSLTEKVKLLEESNSSLSTANEA</sequence>
<feature type="coiled-coil region" evidence="1">
    <location>
        <begin position="866"/>
        <end position="893"/>
    </location>
</feature>
<feature type="coiled-coil region" evidence="1">
    <location>
        <begin position="90"/>
        <end position="177"/>
    </location>
</feature>
<feature type="coiled-coil region" evidence="1">
    <location>
        <begin position="276"/>
        <end position="454"/>
    </location>
</feature>
<dbReference type="EMBL" id="GBHO01000017">
    <property type="protein sequence ID" value="JAG43587.1"/>
    <property type="molecule type" value="Transcribed_RNA"/>
</dbReference>
<feature type="coiled-coil region" evidence="1">
    <location>
        <begin position="703"/>
        <end position="737"/>
    </location>
</feature>
<feature type="coiled-coil region" evidence="1">
    <location>
        <begin position="1038"/>
        <end position="1107"/>
    </location>
</feature>
<protein>
    <submittedName>
        <fullName evidence="3">Myosin-2</fullName>
    </submittedName>
</protein>
<name>A0A0A9ZEB5_LYGHE</name>
<proteinExistence type="predicted"/>
<evidence type="ECO:0000313" key="3">
    <source>
        <dbReference type="EMBL" id="JAG43587.1"/>
    </source>
</evidence>
<dbReference type="AlphaFoldDB" id="A0A0A9ZEB5"/>
<dbReference type="PANTHER" id="PTHR45615">
    <property type="entry name" value="MYOSIN HEAVY CHAIN, NON-MUSCLE"/>
    <property type="match status" value="1"/>
</dbReference>
<organism evidence="3">
    <name type="scientific">Lygus hesperus</name>
    <name type="common">Western plant bug</name>
    <dbReference type="NCBI Taxonomy" id="30085"/>
    <lineage>
        <taxon>Eukaryota</taxon>
        <taxon>Metazoa</taxon>
        <taxon>Ecdysozoa</taxon>
        <taxon>Arthropoda</taxon>
        <taxon>Hexapoda</taxon>
        <taxon>Insecta</taxon>
        <taxon>Pterygota</taxon>
        <taxon>Neoptera</taxon>
        <taxon>Paraneoptera</taxon>
        <taxon>Hemiptera</taxon>
        <taxon>Heteroptera</taxon>
        <taxon>Panheteroptera</taxon>
        <taxon>Cimicomorpha</taxon>
        <taxon>Miridae</taxon>
        <taxon>Mirini</taxon>
        <taxon>Lygus</taxon>
    </lineage>
</organism>
<feature type="region of interest" description="Disordered" evidence="2">
    <location>
        <begin position="666"/>
        <end position="687"/>
    </location>
</feature>
<keyword evidence="1" id="KW-0175">Coiled coil</keyword>